<protein>
    <submittedName>
        <fullName evidence="3">Phosphoglyceromutase</fullName>
    </submittedName>
</protein>
<dbReference type="Pfam" id="PF01676">
    <property type="entry name" value="Metalloenzyme"/>
    <property type="match status" value="1"/>
</dbReference>
<reference evidence="4" key="1">
    <citation type="journal article" date="2019" name="Int. J. Syst. Evol. Microbiol.">
        <title>The Global Catalogue of Microorganisms (GCM) 10K type strain sequencing project: providing services to taxonomists for standard genome sequencing and annotation.</title>
        <authorList>
            <consortium name="The Broad Institute Genomics Platform"/>
            <consortium name="The Broad Institute Genome Sequencing Center for Infectious Disease"/>
            <person name="Wu L."/>
            <person name="Ma J."/>
        </authorList>
    </citation>
    <scope>NUCLEOTIDE SEQUENCE [LARGE SCALE GENOMIC DNA]</scope>
    <source>
        <strain evidence="4">WYCCWR 13023</strain>
    </source>
</reference>
<name>A0ABV9PJ48_9FLAO</name>
<dbReference type="RefSeq" id="WP_213259337.1">
    <property type="nucleotide sequence ID" value="NZ_JAGYWA010000007.1"/>
</dbReference>
<evidence type="ECO:0000313" key="3">
    <source>
        <dbReference type="EMBL" id="MFC4749426.1"/>
    </source>
</evidence>
<gene>
    <name evidence="3" type="ORF">ACFO5S_18385</name>
</gene>
<dbReference type="InterPro" id="IPR017850">
    <property type="entry name" value="Alkaline_phosphatase_core_sf"/>
</dbReference>
<evidence type="ECO:0000256" key="1">
    <source>
        <dbReference type="SAM" id="SignalP"/>
    </source>
</evidence>
<evidence type="ECO:0000313" key="4">
    <source>
        <dbReference type="Proteomes" id="UP001595935"/>
    </source>
</evidence>
<organism evidence="3 4">
    <name type="scientific">Flavobacterium branchiicola</name>
    <dbReference type="NCBI Taxonomy" id="1114875"/>
    <lineage>
        <taxon>Bacteria</taxon>
        <taxon>Pseudomonadati</taxon>
        <taxon>Bacteroidota</taxon>
        <taxon>Flavobacteriia</taxon>
        <taxon>Flavobacteriales</taxon>
        <taxon>Flavobacteriaceae</taxon>
        <taxon>Flavobacterium</taxon>
    </lineage>
</organism>
<proteinExistence type="predicted"/>
<keyword evidence="4" id="KW-1185">Reference proteome</keyword>
<feature type="chain" id="PRO_5046045753" evidence="1">
    <location>
        <begin position="19"/>
        <end position="361"/>
    </location>
</feature>
<dbReference type="InterPro" id="IPR006124">
    <property type="entry name" value="Metalloenzyme"/>
</dbReference>
<dbReference type="Gene3D" id="3.40.720.10">
    <property type="entry name" value="Alkaline Phosphatase, subunit A"/>
    <property type="match status" value="1"/>
</dbReference>
<sequence length="361" mass="41150">MKKLILLTVVLTSFLSQAQKTENIIIITTDGFRWQEVFKGIDPAIANDKKFNQGDSTYIYKNYGSPDIQESRKKLMPFFWSEIVSKGQIYGNRDLGNKVDVANPYWFSYPGYSEIMTGNVDLKVNSNSYKANPNVNVLEFLNQQSKLKGKVAAFGAWDAFDRILNEERSGFPVISAFDNVGGSKPTQSQKLLNEMRNNSYKPFHLDECLDVFTHYQAMDELKTKKPKVLYVAYGETDEWAHHGQYRSYLDAANQVDKWIQEIWTFVQNDPQYKNKTTILITVDHGRGDKIKSQWTDHGSDIAGASQIWFAAMGPEIAAKGEIKTDSQLYQKQFAQTLAKIMGYTFTAEHPVANEIPEVLQK</sequence>
<evidence type="ECO:0000259" key="2">
    <source>
        <dbReference type="Pfam" id="PF01676"/>
    </source>
</evidence>
<comment type="caution">
    <text evidence="3">The sequence shown here is derived from an EMBL/GenBank/DDBJ whole genome shotgun (WGS) entry which is preliminary data.</text>
</comment>
<keyword evidence="1" id="KW-0732">Signal</keyword>
<dbReference type="SUPFAM" id="SSF53649">
    <property type="entry name" value="Alkaline phosphatase-like"/>
    <property type="match status" value="1"/>
</dbReference>
<dbReference type="Proteomes" id="UP001595935">
    <property type="component" value="Unassembled WGS sequence"/>
</dbReference>
<feature type="domain" description="Metalloenzyme" evidence="2">
    <location>
        <begin position="216"/>
        <end position="300"/>
    </location>
</feature>
<accession>A0ABV9PJ48</accession>
<feature type="signal peptide" evidence="1">
    <location>
        <begin position="1"/>
        <end position="18"/>
    </location>
</feature>
<dbReference type="EMBL" id="JBHSGV010000007">
    <property type="protein sequence ID" value="MFC4749426.1"/>
    <property type="molecule type" value="Genomic_DNA"/>
</dbReference>